<keyword evidence="1" id="KW-0472">Membrane</keyword>
<evidence type="ECO:0000313" key="2">
    <source>
        <dbReference type="EnsemblPlants" id="AET6Gv20720700.12"/>
    </source>
</evidence>
<protein>
    <submittedName>
        <fullName evidence="2">Uncharacterized protein</fullName>
    </submittedName>
</protein>
<reference evidence="2" key="4">
    <citation type="submission" date="2019-03" db="UniProtKB">
        <authorList>
            <consortium name="EnsemblPlants"/>
        </authorList>
    </citation>
    <scope>IDENTIFICATION</scope>
</reference>
<organism evidence="2 3">
    <name type="scientific">Aegilops tauschii subsp. strangulata</name>
    <name type="common">Goatgrass</name>
    <dbReference type="NCBI Taxonomy" id="200361"/>
    <lineage>
        <taxon>Eukaryota</taxon>
        <taxon>Viridiplantae</taxon>
        <taxon>Streptophyta</taxon>
        <taxon>Embryophyta</taxon>
        <taxon>Tracheophyta</taxon>
        <taxon>Spermatophyta</taxon>
        <taxon>Magnoliopsida</taxon>
        <taxon>Liliopsida</taxon>
        <taxon>Poales</taxon>
        <taxon>Poaceae</taxon>
        <taxon>BOP clade</taxon>
        <taxon>Pooideae</taxon>
        <taxon>Triticodae</taxon>
        <taxon>Triticeae</taxon>
        <taxon>Triticinae</taxon>
        <taxon>Aegilops</taxon>
    </lineage>
</organism>
<reference evidence="3" key="2">
    <citation type="journal article" date="2017" name="Nat. Plants">
        <title>The Aegilops tauschii genome reveals multiple impacts of transposons.</title>
        <authorList>
            <person name="Zhao G."/>
            <person name="Zou C."/>
            <person name="Li K."/>
            <person name="Wang K."/>
            <person name="Li T."/>
            <person name="Gao L."/>
            <person name="Zhang X."/>
            <person name="Wang H."/>
            <person name="Yang Z."/>
            <person name="Liu X."/>
            <person name="Jiang W."/>
            <person name="Mao L."/>
            <person name="Kong X."/>
            <person name="Jiao Y."/>
            <person name="Jia J."/>
        </authorList>
    </citation>
    <scope>NUCLEOTIDE SEQUENCE [LARGE SCALE GENOMIC DNA]</scope>
    <source>
        <strain evidence="3">cv. AL8/78</strain>
    </source>
</reference>
<name>A0A453PG56_AEGTS</name>
<sequence>MTEFNRYEVKILSTLLCICCVLLYGHLSKVLHDFFLKIKTQIRIQS</sequence>
<dbReference type="Proteomes" id="UP000015105">
    <property type="component" value="Chromosome 6D"/>
</dbReference>
<reference evidence="2" key="5">
    <citation type="journal article" date="2021" name="G3 (Bethesda)">
        <title>Aegilops tauschii genome assembly Aet v5.0 features greater sequence contiguity and improved annotation.</title>
        <authorList>
            <person name="Wang L."/>
            <person name="Zhu T."/>
            <person name="Rodriguez J.C."/>
            <person name="Deal K.R."/>
            <person name="Dubcovsky J."/>
            <person name="McGuire P.E."/>
            <person name="Lux T."/>
            <person name="Spannagl M."/>
            <person name="Mayer K.F.X."/>
            <person name="Baldrich P."/>
            <person name="Meyers B.C."/>
            <person name="Huo N."/>
            <person name="Gu Y.Q."/>
            <person name="Zhou H."/>
            <person name="Devos K.M."/>
            <person name="Bennetzen J.L."/>
            <person name="Unver T."/>
            <person name="Budak H."/>
            <person name="Gulick P.J."/>
            <person name="Galiba G."/>
            <person name="Kalapos B."/>
            <person name="Nelson D.R."/>
            <person name="Li P."/>
            <person name="You F.M."/>
            <person name="Luo M.C."/>
            <person name="Dvorak J."/>
        </authorList>
    </citation>
    <scope>NUCLEOTIDE SEQUENCE [LARGE SCALE GENOMIC DNA]</scope>
    <source>
        <strain evidence="2">cv. AL8/78</strain>
    </source>
</reference>
<accession>A0A453PG56</accession>
<keyword evidence="3" id="KW-1185">Reference proteome</keyword>
<evidence type="ECO:0000256" key="1">
    <source>
        <dbReference type="SAM" id="Phobius"/>
    </source>
</evidence>
<feature type="transmembrane region" description="Helical" evidence="1">
    <location>
        <begin position="7"/>
        <end position="27"/>
    </location>
</feature>
<keyword evidence="1" id="KW-0812">Transmembrane</keyword>
<reference evidence="3" key="1">
    <citation type="journal article" date="2014" name="Science">
        <title>Ancient hybridizations among the ancestral genomes of bread wheat.</title>
        <authorList>
            <consortium name="International Wheat Genome Sequencing Consortium,"/>
            <person name="Marcussen T."/>
            <person name="Sandve S.R."/>
            <person name="Heier L."/>
            <person name="Spannagl M."/>
            <person name="Pfeifer M."/>
            <person name="Jakobsen K.S."/>
            <person name="Wulff B.B."/>
            <person name="Steuernagel B."/>
            <person name="Mayer K.F."/>
            <person name="Olsen O.A."/>
        </authorList>
    </citation>
    <scope>NUCLEOTIDE SEQUENCE [LARGE SCALE GENOMIC DNA]</scope>
    <source>
        <strain evidence="3">cv. AL8/78</strain>
    </source>
</reference>
<reference evidence="2" key="3">
    <citation type="journal article" date="2017" name="Nature">
        <title>Genome sequence of the progenitor of the wheat D genome Aegilops tauschii.</title>
        <authorList>
            <person name="Luo M.C."/>
            <person name="Gu Y.Q."/>
            <person name="Puiu D."/>
            <person name="Wang H."/>
            <person name="Twardziok S.O."/>
            <person name="Deal K.R."/>
            <person name="Huo N."/>
            <person name="Zhu T."/>
            <person name="Wang L."/>
            <person name="Wang Y."/>
            <person name="McGuire P.E."/>
            <person name="Liu S."/>
            <person name="Long H."/>
            <person name="Ramasamy R.K."/>
            <person name="Rodriguez J.C."/>
            <person name="Van S.L."/>
            <person name="Yuan L."/>
            <person name="Wang Z."/>
            <person name="Xia Z."/>
            <person name="Xiao L."/>
            <person name="Anderson O.D."/>
            <person name="Ouyang S."/>
            <person name="Liang Y."/>
            <person name="Zimin A.V."/>
            <person name="Pertea G."/>
            <person name="Qi P."/>
            <person name="Bennetzen J.L."/>
            <person name="Dai X."/>
            <person name="Dawson M.W."/>
            <person name="Muller H.G."/>
            <person name="Kugler K."/>
            <person name="Rivarola-Duarte L."/>
            <person name="Spannagl M."/>
            <person name="Mayer K.F.X."/>
            <person name="Lu F.H."/>
            <person name="Bevan M.W."/>
            <person name="Leroy P."/>
            <person name="Li P."/>
            <person name="You F.M."/>
            <person name="Sun Q."/>
            <person name="Liu Z."/>
            <person name="Lyons E."/>
            <person name="Wicker T."/>
            <person name="Salzberg S.L."/>
            <person name="Devos K.M."/>
            <person name="Dvorak J."/>
        </authorList>
    </citation>
    <scope>NUCLEOTIDE SEQUENCE [LARGE SCALE GENOMIC DNA]</scope>
    <source>
        <strain evidence="2">cv. AL8/78</strain>
    </source>
</reference>
<dbReference type="AlphaFoldDB" id="A0A453PG56"/>
<proteinExistence type="predicted"/>
<keyword evidence="1" id="KW-1133">Transmembrane helix</keyword>
<evidence type="ECO:0000313" key="3">
    <source>
        <dbReference type="Proteomes" id="UP000015105"/>
    </source>
</evidence>
<dbReference type="Gramene" id="AET6Gv20720700.12">
    <property type="protein sequence ID" value="AET6Gv20720700.12"/>
    <property type="gene ID" value="AET6Gv20720700"/>
</dbReference>
<dbReference type="EnsemblPlants" id="AET6Gv20720700.12">
    <property type="protein sequence ID" value="AET6Gv20720700.12"/>
    <property type="gene ID" value="AET6Gv20720700"/>
</dbReference>